<dbReference type="RefSeq" id="WP_091264532.1">
    <property type="nucleotide sequence ID" value="NZ_FNFK01000003.1"/>
</dbReference>
<dbReference type="OrthoDB" id="4393931at2"/>
<evidence type="ECO:0000313" key="3">
    <source>
        <dbReference type="Proteomes" id="UP000199433"/>
    </source>
</evidence>
<protein>
    <recommendedName>
        <fullName evidence="1">Bacterial archaeo-eukaryotic release factor family 6 domain-containing protein</fullName>
    </recommendedName>
</protein>
<dbReference type="STRING" id="426701.SAMN04488098_10034"/>
<gene>
    <name evidence="2" type="ORF">SAMN04488098_10034</name>
</gene>
<dbReference type="AlphaFoldDB" id="A0A1G8W279"/>
<dbReference type="Pfam" id="PF18848">
    <property type="entry name" value="baeRF_family6"/>
    <property type="match status" value="1"/>
</dbReference>
<feature type="domain" description="Bacterial archaeo-eukaryotic release factor family 6" evidence="1">
    <location>
        <begin position="126"/>
        <end position="274"/>
    </location>
</feature>
<reference evidence="3" key="1">
    <citation type="submission" date="2016-10" db="EMBL/GenBank/DDBJ databases">
        <authorList>
            <person name="Varghese N."/>
            <person name="Submissions S."/>
        </authorList>
    </citation>
    <scope>NUCLEOTIDE SEQUENCE [LARGE SCALE GENOMIC DNA]</scope>
    <source>
        <strain evidence="3">DSM 19181</strain>
    </source>
</reference>
<evidence type="ECO:0000313" key="2">
    <source>
        <dbReference type="EMBL" id="SDJ72412.1"/>
    </source>
</evidence>
<accession>A0A1G8W279</accession>
<proteinExistence type="predicted"/>
<keyword evidence="3" id="KW-1185">Reference proteome</keyword>
<dbReference type="Proteomes" id="UP000199433">
    <property type="component" value="Unassembled WGS sequence"/>
</dbReference>
<dbReference type="EMBL" id="FNFK01000003">
    <property type="protein sequence ID" value="SDJ72412.1"/>
    <property type="molecule type" value="Genomic_DNA"/>
</dbReference>
<organism evidence="2 3">
    <name type="scientific">Alkalibacterium thalassium</name>
    <dbReference type="NCBI Taxonomy" id="426701"/>
    <lineage>
        <taxon>Bacteria</taxon>
        <taxon>Bacillati</taxon>
        <taxon>Bacillota</taxon>
        <taxon>Bacilli</taxon>
        <taxon>Lactobacillales</taxon>
        <taxon>Carnobacteriaceae</taxon>
        <taxon>Alkalibacterium</taxon>
    </lineage>
</organism>
<dbReference type="InterPro" id="IPR040628">
    <property type="entry name" value="BaeRF_family6"/>
</dbReference>
<sequence>MQELLTFPTDELLKEYEVVVSISLNNESNAVEIEANQIQFQNLLKEAKTKLCELYDEKYCNTLLEKVKPLVDHSDFWRQMTQSVVFYVTPDEVYYYRLSVPIHTGTVVAEQPYVLPLIANFQYVSYYHLLALNHDKFSLYNGRRNKLQEIDLPEEAPDTLTKALGDELTGGELNVGSYNGSEGNSGGVFHGHNEKSNEVEIDQENYFRKVDKYVYEHYSKPTELPLVLFALPKNIADFERLSKNEYLDETRIEASPSQLSFNEIQSHTSEVVDEIINRRYKKLVEKFNETTPEYRLEAQYNDLGMASIQGKIDVLLIEDDYQVHGELDENGQYQESTETKKYVNQLVHNVLKTKGDVYVLEKASMPSDTGIAATLRF</sequence>
<name>A0A1G8W279_9LACT</name>
<evidence type="ECO:0000259" key="1">
    <source>
        <dbReference type="Pfam" id="PF18848"/>
    </source>
</evidence>